<dbReference type="Proteomes" id="UP001382904">
    <property type="component" value="Unassembled WGS sequence"/>
</dbReference>
<protein>
    <recommendedName>
        <fullName evidence="5">DUF4064 domain-containing protein</fullName>
    </recommendedName>
</protein>
<feature type="signal peptide" evidence="2">
    <location>
        <begin position="1"/>
        <end position="20"/>
    </location>
</feature>
<gene>
    <name evidence="3" type="ORF">WKI68_00180</name>
</gene>
<name>A0ABU8TXA8_9ACTN</name>
<reference evidence="3 4" key="1">
    <citation type="submission" date="2024-03" db="EMBL/GenBank/DDBJ databases">
        <title>Novel Streptomyces species of biotechnological and ecological value are a feature of Machair soil.</title>
        <authorList>
            <person name="Prole J.R."/>
            <person name="Goodfellow M."/>
            <person name="Allenby N."/>
            <person name="Ward A.C."/>
        </authorList>
    </citation>
    <scope>NUCLEOTIDE SEQUENCE [LARGE SCALE GENOMIC DNA]</scope>
    <source>
        <strain evidence="3 4">MS1.HAVA.3</strain>
    </source>
</reference>
<keyword evidence="1" id="KW-0812">Transmembrane</keyword>
<organism evidence="3 4">
    <name type="scientific">Streptomyces caledonius</name>
    <dbReference type="NCBI Taxonomy" id="3134107"/>
    <lineage>
        <taxon>Bacteria</taxon>
        <taxon>Bacillati</taxon>
        <taxon>Actinomycetota</taxon>
        <taxon>Actinomycetes</taxon>
        <taxon>Kitasatosporales</taxon>
        <taxon>Streptomycetaceae</taxon>
        <taxon>Streptomyces</taxon>
    </lineage>
</organism>
<dbReference type="InterPro" id="IPR058068">
    <property type="entry name" value="LIC_13387-like"/>
</dbReference>
<accession>A0ABU8TXA8</accession>
<evidence type="ECO:0008006" key="5">
    <source>
        <dbReference type="Google" id="ProtNLM"/>
    </source>
</evidence>
<evidence type="ECO:0000313" key="3">
    <source>
        <dbReference type="EMBL" id="MEJ8640257.1"/>
    </source>
</evidence>
<keyword evidence="4" id="KW-1185">Reference proteome</keyword>
<evidence type="ECO:0000313" key="4">
    <source>
        <dbReference type="Proteomes" id="UP001382904"/>
    </source>
</evidence>
<dbReference type="NCBIfam" id="NF047765">
    <property type="entry name" value="LIC_13387_fam"/>
    <property type="match status" value="1"/>
</dbReference>
<keyword evidence="1" id="KW-1133">Transmembrane helix</keyword>
<proteinExistence type="predicted"/>
<comment type="caution">
    <text evidence="3">The sequence shown here is derived from an EMBL/GenBank/DDBJ whole genome shotgun (WGS) entry which is preliminary data.</text>
</comment>
<feature type="transmembrane region" description="Helical" evidence="1">
    <location>
        <begin position="93"/>
        <end position="112"/>
    </location>
</feature>
<evidence type="ECO:0000256" key="1">
    <source>
        <dbReference type="SAM" id="Phobius"/>
    </source>
</evidence>
<evidence type="ECO:0000256" key="2">
    <source>
        <dbReference type="SAM" id="SignalP"/>
    </source>
</evidence>
<dbReference type="EMBL" id="JBBKAM010000002">
    <property type="protein sequence ID" value="MEJ8640257.1"/>
    <property type="molecule type" value="Genomic_DNA"/>
</dbReference>
<keyword evidence="1" id="KW-0472">Membrane</keyword>
<feature type="chain" id="PRO_5047103156" description="DUF4064 domain-containing protein" evidence="2">
    <location>
        <begin position="21"/>
        <end position="137"/>
    </location>
</feature>
<keyword evidence="2" id="KW-0732">Signal</keyword>
<sequence>MRSFKVGVGGFLLLGTGHLALTGAAAWGDPTAQQEAASAAMRSTSMNLLGLERSTLDVVNGMSSVMALFVISCALLALFAARHCPTLVERRTAFGWTLLAASLVGLAISAFLLPLPPIAVLTVTSCAFALSLRRAAP</sequence>
<feature type="transmembrane region" description="Helical" evidence="1">
    <location>
        <begin position="58"/>
        <end position="81"/>
    </location>
</feature>